<keyword evidence="9" id="KW-1185">Reference proteome</keyword>
<dbReference type="Pfam" id="PF01645">
    <property type="entry name" value="Glu_synthase"/>
    <property type="match status" value="1"/>
</dbReference>
<dbReference type="Proteomes" id="UP001141259">
    <property type="component" value="Unassembled WGS sequence"/>
</dbReference>
<accession>A0A9X2VWY4</accession>
<name>A0A9X2VWY4_9PSEU</name>
<proteinExistence type="inferred from homology"/>
<feature type="region of interest" description="Disordered" evidence="5">
    <location>
        <begin position="1"/>
        <end position="26"/>
    </location>
</feature>
<dbReference type="InterPro" id="IPR002932">
    <property type="entry name" value="Glu_synthdom"/>
</dbReference>
<dbReference type="Gene3D" id="3.20.20.70">
    <property type="entry name" value="Aldolase class I"/>
    <property type="match status" value="2"/>
</dbReference>
<dbReference type="InterPro" id="IPR013785">
    <property type="entry name" value="Aldolase_TIM"/>
</dbReference>
<evidence type="ECO:0000256" key="3">
    <source>
        <dbReference type="ARBA" id="ARBA00022630"/>
    </source>
</evidence>
<evidence type="ECO:0000259" key="6">
    <source>
        <dbReference type="Pfam" id="PF01070"/>
    </source>
</evidence>
<feature type="domain" description="FMN-dependent dehydrogenase" evidence="6">
    <location>
        <begin position="73"/>
        <end position="146"/>
    </location>
</feature>
<keyword evidence="3" id="KW-0285">Flavoprotein</keyword>
<comment type="caution">
    <text evidence="8">The sequence shown here is derived from an EMBL/GenBank/DDBJ whole genome shotgun (WGS) entry which is preliminary data.</text>
</comment>
<evidence type="ECO:0000256" key="1">
    <source>
        <dbReference type="ARBA" id="ARBA00001917"/>
    </source>
</evidence>
<dbReference type="RefSeq" id="WP_259629626.1">
    <property type="nucleotide sequence ID" value="NZ_JANYMP010000042.1"/>
</dbReference>
<dbReference type="EMBL" id="JANYMP010000042">
    <property type="protein sequence ID" value="MCS7484174.1"/>
    <property type="molecule type" value="Genomic_DNA"/>
</dbReference>
<sequence length="403" mass="42474">MPHTEGDASRDRGDGVSGLTARGVPEDQVRARARDGAACAFPPVEQYGRELFGASAGVHTDELDTMRLVPPVFVPRHLVGRGDVDLTTVVGGFRSTAPVFLSALGSTRVAGLDLGLAAVRQAGALGIPVVIGAGTSTLELIRAYTATCPDGWGGVVVRQRAETADAGVWDLVRGDPAVRSLLDDGRLAFELEVGPGHSGTTALGADRAARIADAFDPLFGDRALRSGGSGTRAEEVLRERIRLLRNTFPFVRTWVKLTPARDVGSVVRVAWRAGADAVTVDGGTGWTPSGFPDHGGLPLAECLRRIREPEGCLLVTGRMWEGGRVAKSVALGARAVGLGRAALLAVDEDPEEGLVRLVECLALELRLLIGSVGKCAPWALDADDVWSRPSPEQILLPEQVVRS</sequence>
<organism evidence="8 9">
    <name type="scientific">Umezawaea endophytica</name>
    <dbReference type="NCBI Taxonomy" id="1654476"/>
    <lineage>
        <taxon>Bacteria</taxon>
        <taxon>Bacillati</taxon>
        <taxon>Actinomycetota</taxon>
        <taxon>Actinomycetes</taxon>
        <taxon>Pseudonocardiales</taxon>
        <taxon>Pseudonocardiaceae</taxon>
        <taxon>Umezawaea</taxon>
    </lineage>
</organism>
<dbReference type="PANTHER" id="PTHR10578:SF107">
    <property type="entry name" value="2-HYDROXYACID OXIDASE 1"/>
    <property type="match status" value="1"/>
</dbReference>
<feature type="domain" description="Glutamate synthase" evidence="7">
    <location>
        <begin position="234"/>
        <end position="346"/>
    </location>
</feature>
<dbReference type="GO" id="GO:0015930">
    <property type="term" value="F:glutamate synthase activity"/>
    <property type="evidence" value="ECO:0007669"/>
    <property type="project" value="InterPro"/>
</dbReference>
<evidence type="ECO:0000256" key="5">
    <source>
        <dbReference type="SAM" id="MobiDB-lite"/>
    </source>
</evidence>
<reference evidence="8" key="1">
    <citation type="submission" date="2022-08" db="EMBL/GenBank/DDBJ databases">
        <authorList>
            <person name="Tistechok S."/>
            <person name="Samborskyy M."/>
            <person name="Roman I."/>
        </authorList>
    </citation>
    <scope>NUCLEOTIDE SEQUENCE</scope>
    <source>
        <strain evidence="8">DSM 103496</strain>
    </source>
</reference>
<comment type="cofactor">
    <cofactor evidence="1">
        <name>FMN</name>
        <dbReference type="ChEBI" id="CHEBI:58210"/>
    </cofactor>
</comment>
<keyword evidence="4" id="KW-0288">FMN</keyword>
<gene>
    <name evidence="8" type="ORF">NZH93_45720</name>
</gene>
<dbReference type="Pfam" id="PF01070">
    <property type="entry name" value="FMN_dh"/>
    <property type="match status" value="1"/>
</dbReference>
<evidence type="ECO:0000313" key="9">
    <source>
        <dbReference type="Proteomes" id="UP001141259"/>
    </source>
</evidence>
<dbReference type="GO" id="GO:0006537">
    <property type="term" value="P:glutamate biosynthetic process"/>
    <property type="evidence" value="ECO:0007669"/>
    <property type="project" value="InterPro"/>
</dbReference>
<evidence type="ECO:0000313" key="8">
    <source>
        <dbReference type="EMBL" id="MCS7484174.1"/>
    </source>
</evidence>
<evidence type="ECO:0000256" key="4">
    <source>
        <dbReference type="ARBA" id="ARBA00022643"/>
    </source>
</evidence>
<feature type="compositionally biased region" description="Basic and acidic residues" evidence="5">
    <location>
        <begin position="1"/>
        <end position="14"/>
    </location>
</feature>
<dbReference type="InterPro" id="IPR000262">
    <property type="entry name" value="FMN-dep_DH"/>
</dbReference>
<dbReference type="PANTHER" id="PTHR10578">
    <property type="entry name" value="S -2-HYDROXY-ACID OXIDASE-RELATED"/>
    <property type="match status" value="1"/>
</dbReference>
<evidence type="ECO:0000256" key="2">
    <source>
        <dbReference type="ARBA" id="ARBA00009716"/>
    </source>
</evidence>
<protein>
    <submittedName>
        <fullName evidence="8">Alpha-hydroxy-acid oxidizing protein</fullName>
    </submittedName>
</protein>
<dbReference type="SUPFAM" id="SSF51395">
    <property type="entry name" value="FMN-linked oxidoreductases"/>
    <property type="match status" value="1"/>
</dbReference>
<dbReference type="AlphaFoldDB" id="A0A9X2VWY4"/>
<comment type="similarity">
    <text evidence="2">Belongs to the glutamate synthase family.</text>
</comment>
<evidence type="ECO:0000259" key="7">
    <source>
        <dbReference type="Pfam" id="PF01645"/>
    </source>
</evidence>